<dbReference type="EMBL" id="MU250523">
    <property type="protein sequence ID" value="KAG7453270.1"/>
    <property type="molecule type" value="Genomic_DNA"/>
</dbReference>
<proteinExistence type="predicted"/>
<dbReference type="AlphaFoldDB" id="A0A9P7W7A5"/>
<feature type="non-terminal residue" evidence="1">
    <location>
        <position position="52"/>
    </location>
</feature>
<name>A0A9P7W7A5_9AGAR</name>
<keyword evidence="2" id="KW-1185">Reference proteome</keyword>
<dbReference type="GeneID" id="66107193"/>
<comment type="caution">
    <text evidence="1">The sequence shown here is derived from an EMBL/GenBank/DDBJ whole genome shotgun (WGS) entry which is preliminary data.</text>
</comment>
<feature type="non-terminal residue" evidence="1">
    <location>
        <position position="1"/>
    </location>
</feature>
<dbReference type="Proteomes" id="UP000812287">
    <property type="component" value="Unassembled WGS sequence"/>
</dbReference>
<evidence type="ECO:0000313" key="1">
    <source>
        <dbReference type="EMBL" id="KAG7453270.1"/>
    </source>
</evidence>
<evidence type="ECO:0000313" key="2">
    <source>
        <dbReference type="Proteomes" id="UP000812287"/>
    </source>
</evidence>
<sequence length="52" mass="5865">LSDESITCDNACPASSTFLAETVNQKPSQGRNTYLYILIDFVKQRCSTYKDQ</sequence>
<gene>
    <name evidence="1" type="ORF">BT62DRAFT_925830</name>
</gene>
<protein>
    <submittedName>
        <fullName evidence="1">Uncharacterized protein</fullName>
    </submittedName>
</protein>
<organism evidence="1 2">
    <name type="scientific">Guyanagaster necrorhizus</name>
    <dbReference type="NCBI Taxonomy" id="856835"/>
    <lineage>
        <taxon>Eukaryota</taxon>
        <taxon>Fungi</taxon>
        <taxon>Dikarya</taxon>
        <taxon>Basidiomycota</taxon>
        <taxon>Agaricomycotina</taxon>
        <taxon>Agaricomycetes</taxon>
        <taxon>Agaricomycetidae</taxon>
        <taxon>Agaricales</taxon>
        <taxon>Marasmiineae</taxon>
        <taxon>Physalacriaceae</taxon>
        <taxon>Guyanagaster</taxon>
    </lineage>
</organism>
<accession>A0A9P7W7A5</accession>
<reference evidence="1" key="1">
    <citation type="submission" date="2020-11" db="EMBL/GenBank/DDBJ databases">
        <title>Adaptations for nitrogen fixation in a non-lichenized fungal sporocarp promotes dispersal by wood-feeding termites.</title>
        <authorList>
            <consortium name="DOE Joint Genome Institute"/>
            <person name="Koch R.A."/>
            <person name="Yoon G."/>
            <person name="Arayal U."/>
            <person name="Lail K."/>
            <person name="Amirebrahimi M."/>
            <person name="Labutti K."/>
            <person name="Lipzen A."/>
            <person name="Riley R."/>
            <person name="Barry K."/>
            <person name="Henrissat B."/>
            <person name="Grigoriev I.V."/>
            <person name="Herr J.R."/>
            <person name="Aime M.C."/>
        </authorList>
    </citation>
    <scope>NUCLEOTIDE SEQUENCE</scope>
    <source>
        <strain evidence="1">MCA 3950</strain>
    </source>
</reference>
<dbReference type="RefSeq" id="XP_043046770.1">
    <property type="nucleotide sequence ID" value="XM_043184896.1"/>
</dbReference>